<evidence type="ECO:0000259" key="1">
    <source>
        <dbReference type="Pfam" id="PF21006"/>
    </source>
</evidence>
<sequence>MDVFADLPFDRNGDPVFGAPWEARVFAMTVKAHEAGVFSWREWTDALGAELANDGENAGYYDHWLAAFETLLTAKGVAAGGQLAALRDAWEEAAHATPHGQPIELDKGLI</sequence>
<proteinExistence type="predicted"/>
<organism evidence="2 3">
    <name type="scientific">Roseibium marinum</name>
    <dbReference type="NCBI Taxonomy" id="281252"/>
    <lineage>
        <taxon>Bacteria</taxon>
        <taxon>Pseudomonadati</taxon>
        <taxon>Pseudomonadota</taxon>
        <taxon>Alphaproteobacteria</taxon>
        <taxon>Hyphomicrobiales</taxon>
        <taxon>Stappiaceae</taxon>
        <taxon>Roseibium</taxon>
    </lineage>
</organism>
<dbReference type="NCBIfam" id="TIGR03889">
    <property type="entry name" value="nitrile_acc"/>
    <property type="match status" value="1"/>
</dbReference>
<dbReference type="EMBL" id="PPCN01000003">
    <property type="protein sequence ID" value="POF32375.1"/>
    <property type="molecule type" value="Genomic_DNA"/>
</dbReference>
<feature type="domain" description="Nitrile hydratase beta subunit-like N-terminal" evidence="1">
    <location>
        <begin position="13"/>
        <end position="93"/>
    </location>
</feature>
<dbReference type="Pfam" id="PF21006">
    <property type="entry name" value="NHase_beta_N"/>
    <property type="match status" value="1"/>
</dbReference>
<reference evidence="2 3" key="1">
    <citation type="submission" date="2018-01" db="EMBL/GenBank/DDBJ databases">
        <title>Genomic Encyclopedia of Archaeal and Bacterial Type Strains, Phase II (KMG-II): from individual species to whole genera.</title>
        <authorList>
            <person name="Goeker M."/>
        </authorList>
    </citation>
    <scope>NUCLEOTIDE SEQUENCE [LARGE SCALE GENOMIC DNA]</scope>
    <source>
        <strain evidence="2 3">DSM 17023</strain>
    </source>
</reference>
<dbReference type="SUPFAM" id="SSF50090">
    <property type="entry name" value="Electron transport accessory proteins"/>
    <property type="match status" value="1"/>
</dbReference>
<protein>
    <submittedName>
        <fullName evidence="2">Nitrile hydratase accessory protein</fullName>
    </submittedName>
</protein>
<evidence type="ECO:0000313" key="2">
    <source>
        <dbReference type="EMBL" id="POF32375.1"/>
    </source>
</evidence>
<comment type="caution">
    <text evidence="2">The sequence shown here is derived from an EMBL/GenBank/DDBJ whole genome shotgun (WGS) entry which is preliminary data.</text>
</comment>
<dbReference type="OrthoDB" id="9811616at2"/>
<dbReference type="Gene3D" id="1.10.472.20">
    <property type="entry name" value="Nitrile hydratase, beta subunit"/>
    <property type="match status" value="1"/>
</dbReference>
<accession>A0A2S3UXC2</accession>
<gene>
    <name evidence="2" type="ORF">CLV41_103298</name>
</gene>
<dbReference type="RefSeq" id="WP_103222294.1">
    <property type="nucleotide sequence ID" value="NZ_PPCN01000003.1"/>
</dbReference>
<dbReference type="Proteomes" id="UP000236959">
    <property type="component" value="Unassembled WGS sequence"/>
</dbReference>
<dbReference type="InterPro" id="IPR042262">
    <property type="entry name" value="CN_hydtase_beta_C"/>
</dbReference>
<dbReference type="InterPro" id="IPR023808">
    <property type="entry name" value="Nitrile_Hydratase_acc_put"/>
</dbReference>
<dbReference type="InterPro" id="IPR008990">
    <property type="entry name" value="Elect_transpt_acc-like_dom_sf"/>
</dbReference>
<keyword evidence="3" id="KW-1185">Reference proteome</keyword>
<dbReference type="AlphaFoldDB" id="A0A2S3UXC2"/>
<evidence type="ECO:0000313" key="3">
    <source>
        <dbReference type="Proteomes" id="UP000236959"/>
    </source>
</evidence>
<name>A0A2S3UXC2_9HYPH</name>
<dbReference type="InterPro" id="IPR049054">
    <property type="entry name" value="CN_hydtase_beta-like_N"/>
</dbReference>